<accession>A0A1Y0AYS2</accession>
<dbReference type="EMBL" id="KY774314">
    <property type="protein sequence ID" value="ART30298.1"/>
    <property type="molecule type" value="Genomic_DNA"/>
</dbReference>
<evidence type="ECO:0000313" key="1">
    <source>
        <dbReference type="EMBL" id="ART30298.1"/>
    </source>
</evidence>
<protein>
    <submittedName>
        <fullName evidence="1">Uncharacterized protein</fullName>
    </submittedName>
</protein>
<name>A0A1Y0AYS2_9LAMI</name>
<proteinExistence type="predicted"/>
<gene>
    <name evidence="1" type="ORF">AEK19_MT0654</name>
</gene>
<organism evidence="1">
    <name type="scientific">Utricularia reniformis</name>
    <dbReference type="NCBI Taxonomy" id="192314"/>
    <lineage>
        <taxon>Eukaryota</taxon>
        <taxon>Viridiplantae</taxon>
        <taxon>Streptophyta</taxon>
        <taxon>Embryophyta</taxon>
        <taxon>Tracheophyta</taxon>
        <taxon>Spermatophyta</taxon>
        <taxon>Magnoliopsida</taxon>
        <taxon>eudicotyledons</taxon>
        <taxon>Gunneridae</taxon>
        <taxon>Pentapetalae</taxon>
        <taxon>asterids</taxon>
        <taxon>lamiids</taxon>
        <taxon>Lamiales</taxon>
        <taxon>Lentibulariaceae</taxon>
        <taxon>Utricularia</taxon>
    </lineage>
</organism>
<geneLocation type="mitochondrion" evidence="1"/>
<keyword evidence="1" id="KW-0496">Mitochondrion</keyword>
<dbReference type="AlphaFoldDB" id="A0A1Y0AYS2"/>
<sequence length="74" mass="8914">MRVSLRESFDRVLVDILGKGHVFLDAWHPPNHLLYRKRPTHRIRRKEDFMNLSTSKKEKDWTKHELASNSPFFP</sequence>
<reference evidence="1" key="1">
    <citation type="submission" date="2017-03" db="EMBL/GenBank/DDBJ databases">
        <title>The mitochondrial genome of the carnivorous plant Utricularia reniformis (Lentibulariaceae): structure, comparative analysis and evolutionary landmarks.</title>
        <authorList>
            <person name="Silva S.R."/>
            <person name="Alvarenga D.O."/>
            <person name="Michael T.P."/>
            <person name="Miranda V.F.O."/>
            <person name="Varani A.M."/>
        </authorList>
    </citation>
    <scope>NUCLEOTIDE SEQUENCE</scope>
</reference>